<protein>
    <recommendedName>
        <fullName evidence="6">Phosphatidylglycerol lysyltransferase C-terminal domain-containing protein</fullName>
    </recommendedName>
</protein>
<dbReference type="AlphaFoldDB" id="A0A6I8LQV6"/>
<dbReference type="Proteomes" id="UP000399805">
    <property type="component" value="Unassembled WGS sequence"/>
</dbReference>
<name>A0A6I8LQV6_9PSEU</name>
<sequence>MGFTLGGVEEALDPATRVGLAVDADGSVHGVTSWLPVHGPDGEVHGWTLDLMRRRGDGFRPAVEFLIGSAILAFQADGMRFVSLSGAPLARSAAATAEPAAVERLLDMLSRELEPVYGFRSLHAFKLKFSPRFEPMYLAYRDEGDLPRIGVALPRAYPPDANLRTLVKPATATRRRE</sequence>
<keyword evidence="4" id="KW-1133">Transmembrane helix</keyword>
<dbReference type="Pfam" id="PF09924">
    <property type="entry name" value="LPG_synthase_C"/>
    <property type="match status" value="1"/>
</dbReference>
<gene>
    <name evidence="7" type="ORF">AA23TX_03046</name>
</gene>
<dbReference type="InterPro" id="IPR024320">
    <property type="entry name" value="LPG_synthase_C"/>
</dbReference>
<proteinExistence type="predicted"/>
<dbReference type="GO" id="GO:0005886">
    <property type="term" value="C:plasma membrane"/>
    <property type="evidence" value="ECO:0007669"/>
    <property type="project" value="UniProtKB-SubCell"/>
</dbReference>
<evidence type="ECO:0000313" key="8">
    <source>
        <dbReference type="Proteomes" id="UP000399805"/>
    </source>
</evidence>
<dbReference type="EMBL" id="CABVGP010000001">
    <property type="protein sequence ID" value="VVJ18025.1"/>
    <property type="molecule type" value="Genomic_DNA"/>
</dbReference>
<evidence type="ECO:0000259" key="6">
    <source>
        <dbReference type="Pfam" id="PF09924"/>
    </source>
</evidence>
<reference evidence="7 8" key="1">
    <citation type="submission" date="2019-09" db="EMBL/GenBank/DDBJ databases">
        <authorList>
            <person name="Leyn A S."/>
        </authorList>
    </citation>
    <scope>NUCLEOTIDE SEQUENCE [LARGE SCALE GENOMIC DNA]</scope>
    <source>
        <strain evidence="7">AA231_1</strain>
    </source>
</reference>
<evidence type="ECO:0000256" key="1">
    <source>
        <dbReference type="ARBA" id="ARBA00004651"/>
    </source>
</evidence>
<dbReference type="GO" id="GO:0055091">
    <property type="term" value="P:phospholipid homeostasis"/>
    <property type="evidence" value="ECO:0007669"/>
    <property type="project" value="TreeGrafter"/>
</dbReference>
<accession>A0A6I8LQV6</accession>
<keyword evidence="8" id="KW-1185">Reference proteome</keyword>
<evidence type="ECO:0000256" key="3">
    <source>
        <dbReference type="ARBA" id="ARBA00022692"/>
    </source>
</evidence>
<keyword evidence="5" id="KW-0472">Membrane</keyword>
<dbReference type="GO" id="GO:0016755">
    <property type="term" value="F:aminoacyltransferase activity"/>
    <property type="evidence" value="ECO:0007669"/>
    <property type="project" value="TreeGrafter"/>
</dbReference>
<dbReference type="PANTHER" id="PTHR34697:SF2">
    <property type="entry name" value="PHOSPHATIDYLGLYCEROL LYSYLTRANSFERASE"/>
    <property type="match status" value="1"/>
</dbReference>
<evidence type="ECO:0000313" key="7">
    <source>
        <dbReference type="EMBL" id="VVJ18025.1"/>
    </source>
</evidence>
<comment type="subcellular location">
    <subcellularLocation>
        <location evidence="1">Cell membrane</location>
        <topology evidence="1">Multi-pass membrane protein</topology>
    </subcellularLocation>
</comment>
<feature type="domain" description="Phosphatidylglycerol lysyltransferase C-terminal" evidence="6">
    <location>
        <begin position="1"/>
        <end position="140"/>
    </location>
</feature>
<keyword evidence="2" id="KW-1003">Cell membrane</keyword>
<evidence type="ECO:0000256" key="5">
    <source>
        <dbReference type="ARBA" id="ARBA00023136"/>
    </source>
</evidence>
<evidence type="ECO:0000256" key="4">
    <source>
        <dbReference type="ARBA" id="ARBA00022989"/>
    </source>
</evidence>
<dbReference type="PANTHER" id="PTHR34697">
    <property type="entry name" value="PHOSPHATIDYLGLYCEROL LYSYLTRANSFERASE"/>
    <property type="match status" value="1"/>
</dbReference>
<evidence type="ECO:0000256" key="2">
    <source>
        <dbReference type="ARBA" id="ARBA00022475"/>
    </source>
</evidence>
<dbReference type="InterPro" id="IPR051211">
    <property type="entry name" value="PG_lysyltransferase"/>
</dbReference>
<keyword evidence="3" id="KW-0812">Transmembrane</keyword>
<organism evidence="7 8">
    <name type="scientific">Amycolatopsis camponoti</name>
    <dbReference type="NCBI Taxonomy" id="2606593"/>
    <lineage>
        <taxon>Bacteria</taxon>
        <taxon>Bacillati</taxon>
        <taxon>Actinomycetota</taxon>
        <taxon>Actinomycetes</taxon>
        <taxon>Pseudonocardiales</taxon>
        <taxon>Pseudonocardiaceae</taxon>
        <taxon>Amycolatopsis</taxon>
    </lineage>
</organism>